<dbReference type="RefSeq" id="WP_028373165.1">
    <property type="nucleotide sequence ID" value="NZ_CAAAJD010000005.1"/>
</dbReference>
<keyword evidence="1" id="KW-0472">Membrane</keyword>
<name>A0A0W0VPI8_9GAMM</name>
<dbReference type="AlphaFoldDB" id="A0A0W0VPI8"/>
<organism evidence="2 3">
    <name type="scientific">Legionella lansingensis</name>
    <dbReference type="NCBI Taxonomy" id="45067"/>
    <lineage>
        <taxon>Bacteria</taxon>
        <taxon>Pseudomonadati</taxon>
        <taxon>Pseudomonadota</taxon>
        <taxon>Gammaproteobacteria</taxon>
        <taxon>Legionellales</taxon>
        <taxon>Legionellaceae</taxon>
        <taxon>Legionella</taxon>
    </lineage>
</organism>
<reference evidence="2 3" key="1">
    <citation type="submission" date="2015-11" db="EMBL/GenBank/DDBJ databases">
        <title>Genomic analysis of 38 Legionella species identifies large and diverse effector repertoires.</title>
        <authorList>
            <person name="Burstein D."/>
            <person name="Amaro F."/>
            <person name="Zusman T."/>
            <person name="Lifshitz Z."/>
            <person name="Cohen O."/>
            <person name="Gilbert J.A."/>
            <person name="Pupko T."/>
            <person name="Shuman H.A."/>
            <person name="Segal G."/>
        </authorList>
    </citation>
    <scope>NUCLEOTIDE SEQUENCE [LARGE SCALE GENOMIC DNA]</scope>
    <source>
        <strain evidence="2 3">ATCC 49751</strain>
    </source>
</reference>
<feature type="transmembrane region" description="Helical" evidence="1">
    <location>
        <begin position="105"/>
        <end position="125"/>
    </location>
</feature>
<protein>
    <submittedName>
        <fullName evidence="2">Intracellular multiplication protein IcmV</fullName>
    </submittedName>
</protein>
<evidence type="ECO:0000313" key="2">
    <source>
        <dbReference type="EMBL" id="KTD22014.1"/>
    </source>
</evidence>
<keyword evidence="1" id="KW-1133">Transmembrane helix</keyword>
<dbReference type="PATRIC" id="fig|45067.4.peg.1339"/>
<proteinExistence type="predicted"/>
<comment type="caution">
    <text evidence="2">The sequence shown here is derived from an EMBL/GenBank/DDBJ whole genome shotgun (WGS) entry which is preliminary data.</text>
</comment>
<keyword evidence="3" id="KW-1185">Reference proteome</keyword>
<dbReference type="eggNOG" id="ENOG502ZIIK">
    <property type="taxonomic scope" value="Bacteria"/>
</dbReference>
<dbReference type="NCBIfam" id="NF038219">
    <property type="entry name" value="IcmV_IVB"/>
    <property type="match status" value="1"/>
</dbReference>
<dbReference type="STRING" id="45067.Llan_1277"/>
<dbReference type="Proteomes" id="UP000054869">
    <property type="component" value="Unassembled WGS sequence"/>
</dbReference>
<feature type="transmembrane region" description="Helical" evidence="1">
    <location>
        <begin position="75"/>
        <end position="99"/>
    </location>
</feature>
<keyword evidence="1" id="KW-0812">Transmembrane</keyword>
<gene>
    <name evidence="2" type="primary">icmV</name>
    <name evidence="2" type="ORF">Llan_1277</name>
</gene>
<evidence type="ECO:0000256" key="1">
    <source>
        <dbReference type="SAM" id="Phobius"/>
    </source>
</evidence>
<sequence>MKIKKSTRLVNIFKQVFNVRAWSDFDRTRSFTNYLVAGFFRMFVPQGKADKGESFDAAIARMNLSDQDLQAKQSALYRLSILMCTAAIFIFGYAIYHLYYGSYRAVIISFILMLIALALAFRYHFWYFQIKTRKLGCSISEWYRQGLKGDK</sequence>
<evidence type="ECO:0000313" key="3">
    <source>
        <dbReference type="Proteomes" id="UP000054869"/>
    </source>
</evidence>
<accession>A0A0W0VPI8</accession>
<dbReference type="EMBL" id="LNYI01000028">
    <property type="protein sequence ID" value="KTD22014.1"/>
    <property type="molecule type" value="Genomic_DNA"/>
</dbReference>
<dbReference type="OrthoDB" id="5640562at2"/>